<dbReference type="Proteomes" id="UP000298653">
    <property type="component" value="Chromosome"/>
</dbReference>
<protein>
    <submittedName>
        <fullName evidence="1">Uncharacterized protein</fullName>
    </submittedName>
</protein>
<gene>
    <name evidence="1" type="ORF">AR1Y2_1161</name>
</gene>
<name>A0A4P8ID14_9FIRM</name>
<reference evidence="1 2" key="1">
    <citation type="submission" date="2019-05" db="EMBL/GenBank/DDBJ databases">
        <title>Complete genome sequencing of Anaerostipes rhamnosivorans.</title>
        <authorList>
            <person name="Bui T.P.N."/>
            <person name="de Vos W.M."/>
        </authorList>
    </citation>
    <scope>NUCLEOTIDE SEQUENCE [LARGE SCALE GENOMIC DNA]</scope>
    <source>
        <strain evidence="1 2">1y2</strain>
    </source>
</reference>
<evidence type="ECO:0000313" key="1">
    <source>
        <dbReference type="EMBL" id="QCP34615.1"/>
    </source>
</evidence>
<evidence type="ECO:0000313" key="2">
    <source>
        <dbReference type="Proteomes" id="UP000298653"/>
    </source>
</evidence>
<proteinExistence type="predicted"/>
<accession>A0A4P8ID14</accession>
<keyword evidence="2" id="KW-1185">Reference proteome</keyword>
<dbReference type="KEGG" id="arf:AR1Y2_1161"/>
<dbReference type="AlphaFoldDB" id="A0A4P8ID14"/>
<dbReference type="EMBL" id="CP040058">
    <property type="protein sequence ID" value="QCP34615.1"/>
    <property type="molecule type" value="Genomic_DNA"/>
</dbReference>
<sequence>MNKNTPVRTAKIPPFLQELFDLGRIRISMFSASIDFMYQQTADQIPFKMRSFTR</sequence>
<organism evidence="1 2">
    <name type="scientific">Anaerostipes rhamnosivorans</name>
    <dbReference type="NCBI Taxonomy" id="1229621"/>
    <lineage>
        <taxon>Bacteria</taxon>
        <taxon>Bacillati</taxon>
        <taxon>Bacillota</taxon>
        <taxon>Clostridia</taxon>
        <taxon>Lachnospirales</taxon>
        <taxon>Lachnospiraceae</taxon>
        <taxon>Anaerostipes</taxon>
    </lineage>
</organism>